<evidence type="ECO:0000313" key="1">
    <source>
        <dbReference type="EMBL" id="MDR7074640.1"/>
    </source>
</evidence>
<proteinExistence type="predicted"/>
<comment type="caution">
    <text evidence="1">The sequence shown here is derived from an EMBL/GenBank/DDBJ whole genome shotgun (WGS) entry which is preliminary data.</text>
</comment>
<protein>
    <submittedName>
        <fullName evidence="1">Uncharacterized protein</fullName>
    </submittedName>
</protein>
<dbReference type="RefSeq" id="WP_310261915.1">
    <property type="nucleotide sequence ID" value="NZ_JAVDWA010000009.1"/>
</dbReference>
<reference evidence="1 2" key="1">
    <citation type="submission" date="2023-07" db="EMBL/GenBank/DDBJ databases">
        <title>Sorghum-associated microbial communities from plants grown in Nebraska, USA.</title>
        <authorList>
            <person name="Schachtman D."/>
        </authorList>
    </citation>
    <scope>NUCLEOTIDE SEQUENCE [LARGE SCALE GENOMIC DNA]</scope>
    <source>
        <strain evidence="1 2">BE211</strain>
    </source>
</reference>
<name>A0ABU1U5A0_9BACL</name>
<dbReference type="Proteomes" id="UP001258181">
    <property type="component" value="Unassembled WGS sequence"/>
</dbReference>
<organism evidence="1 2">
    <name type="scientific">Fictibacillus barbaricus</name>
    <dbReference type="NCBI Taxonomy" id="182136"/>
    <lineage>
        <taxon>Bacteria</taxon>
        <taxon>Bacillati</taxon>
        <taxon>Bacillota</taxon>
        <taxon>Bacilli</taxon>
        <taxon>Bacillales</taxon>
        <taxon>Fictibacillaceae</taxon>
        <taxon>Fictibacillus</taxon>
    </lineage>
</organism>
<dbReference type="EMBL" id="JAVDWA010000009">
    <property type="protein sequence ID" value="MDR7074640.1"/>
    <property type="molecule type" value="Genomic_DNA"/>
</dbReference>
<accession>A0ABU1U5A0</accession>
<gene>
    <name evidence="1" type="ORF">J2X07_003637</name>
</gene>
<evidence type="ECO:0000313" key="2">
    <source>
        <dbReference type="Proteomes" id="UP001258181"/>
    </source>
</evidence>
<keyword evidence="2" id="KW-1185">Reference proteome</keyword>
<sequence>MITVFMEYKVNPDTYQSYERAMSSVIHELKKSGAADIQWYKAADQQTLYVECFQLLDMAAYESMKSKRTSPDHPVYSMIQPFITGGFEKIHCWAFEKMNAKEVL</sequence>